<dbReference type="CDD" id="cd14475">
    <property type="entry name" value="SPX_SYG1_like"/>
    <property type="match status" value="1"/>
</dbReference>
<dbReference type="GO" id="GO:0016036">
    <property type="term" value="P:cellular response to phosphate starvation"/>
    <property type="evidence" value="ECO:0007669"/>
    <property type="project" value="TreeGrafter"/>
</dbReference>
<dbReference type="GO" id="GO:0006817">
    <property type="term" value="P:phosphate ion transport"/>
    <property type="evidence" value="ECO:0007669"/>
    <property type="project" value="TreeGrafter"/>
</dbReference>
<feature type="transmembrane region" description="Helical" evidence="7">
    <location>
        <begin position="446"/>
        <end position="464"/>
    </location>
</feature>
<feature type="transmembrane region" description="Helical" evidence="7">
    <location>
        <begin position="678"/>
        <end position="698"/>
    </location>
</feature>
<keyword evidence="11" id="KW-1185">Reference proteome</keyword>
<comment type="subcellular location">
    <subcellularLocation>
        <location evidence="1">Membrane</location>
        <topology evidence="1">Multi-pass membrane protein</topology>
    </subcellularLocation>
</comment>
<sequence>MKFARYLEENAVDEWRKAYIDYRGLKKLIKRVDAHYKARMAEEARNQPLERPPAVHSRAKNFFRRGANALRQDNSFVPNYGSTEEQPMLDDIPPVTLDGTNLRLPGAPTNNSATDVEAHGSHTPQSSFDARRKSGVSGSPLSIGSEDAHVLSTQQQDTEPTDSTTPITWVARDPKAGTQDIDELISKHFDAEEQKFFLALDEEADRIVTFYKERESEAFDRLSTLVTQLIELAEHRREFKAQTQKLVSSQGVSRIFSSLPRTMKAEEVKRARLNAQHINRSLSPSDQIDTGDKRRAKAMEHVQALNIGPLKNIKPEEHASEAAHIGHDPVKYKAARKKLRTAVIENHRGLEILNNYRILNRTGFTKILKKFDKTLDVEFLQPYYEARVVPTPLVQSETVPKLLQATKEIFTMYFEHGDEKRARELLREPFGTFSGLREHRYHSSTFRTGLYLGVALCAIIQGLRDVLRPEVQAVMPNWKALLQVYSAELIPTLFALLFGLNLVGWQKVRINTVFIFEWDARNVLDPAQYFEIPSFFLLLLSIFFWISFSEPQATTIRPDTWPLVWLVIVVLAFLNPFPVFYPSSRRWFLASMTRVFTGGVLYPVEFRDFFLGDELNSLMYTFGNLWYLGCEYDHHFRVPDQCPTNGSWWFPVLAALPAFLRFLQCFRRYFDSRRLVRIHLVNAGKYASSVLNVFMYFNYRRLGSPSGVPFAFWILFAAINSVFTCSWDFVMDWNLLQRNAKYPLLRSNLAFADIWPAYYVAMVTNFFGRCNWVIYLFGGPASLALRAFLAALIEMLRRWQWNFIRLENEHLGNADSFKIVRDLPLPYPTSSSRMKHETEEDDDGDSDGQSSSSFRLRPRSKYSKRSEQALRDNEENAHQTLQRTRDGLQEARRRNGHD</sequence>
<dbReference type="CDD" id="cd14447">
    <property type="entry name" value="SPX"/>
    <property type="match status" value="1"/>
</dbReference>
<feature type="transmembrane region" description="Helical" evidence="7">
    <location>
        <begin position="560"/>
        <end position="580"/>
    </location>
</feature>
<name>A0AAJ6CF80_9BASI</name>
<dbReference type="GO" id="GO:0000822">
    <property type="term" value="F:inositol hexakisphosphate binding"/>
    <property type="evidence" value="ECO:0007669"/>
    <property type="project" value="TreeGrafter"/>
</dbReference>
<evidence type="ECO:0000256" key="2">
    <source>
        <dbReference type="ARBA" id="ARBA00009665"/>
    </source>
</evidence>
<organism evidence="10 11">
    <name type="scientific">Malassezia yamatoensis</name>
    <dbReference type="NCBI Taxonomy" id="253288"/>
    <lineage>
        <taxon>Eukaryota</taxon>
        <taxon>Fungi</taxon>
        <taxon>Dikarya</taxon>
        <taxon>Basidiomycota</taxon>
        <taxon>Ustilaginomycotina</taxon>
        <taxon>Malasseziomycetes</taxon>
        <taxon>Malasseziales</taxon>
        <taxon>Malasseziaceae</taxon>
        <taxon>Malassezia</taxon>
    </lineage>
</organism>
<dbReference type="GO" id="GO:0005794">
    <property type="term" value="C:Golgi apparatus"/>
    <property type="evidence" value="ECO:0007669"/>
    <property type="project" value="TreeGrafter"/>
</dbReference>
<evidence type="ECO:0000259" key="8">
    <source>
        <dbReference type="PROSITE" id="PS51380"/>
    </source>
</evidence>
<evidence type="ECO:0000256" key="5">
    <source>
        <dbReference type="ARBA" id="ARBA00023136"/>
    </source>
</evidence>
<keyword evidence="4 7" id="KW-1133">Transmembrane helix</keyword>
<evidence type="ECO:0000256" key="6">
    <source>
        <dbReference type="SAM" id="MobiDB-lite"/>
    </source>
</evidence>
<dbReference type="PANTHER" id="PTHR10783">
    <property type="entry name" value="XENOTROPIC AND POLYTROPIC RETROVIRUS RECEPTOR 1-RELATED"/>
    <property type="match status" value="1"/>
</dbReference>
<evidence type="ECO:0000313" key="11">
    <source>
        <dbReference type="Proteomes" id="UP001219567"/>
    </source>
</evidence>
<keyword evidence="3 7" id="KW-0812">Transmembrane</keyword>
<dbReference type="Pfam" id="PF03124">
    <property type="entry name" value="EXS"/>
    <property type="match status" value="1"/>
</dbReference>
<evidence type="ECO:0000256" key="3">
    <source>
        <dbReference type="ARBA" id="ARBA00022692"/>
    </source>
</evidence>
<comment type="similarity">
    <text evidence="2">Belongs to the SYG1 (TC 2.A.94) family.</text>
</comment>
<gene>
    <name evidence="10" type="primary">SYG1</name>
    <name evidence="10" type="ORF">MYAM1_000758</name>
</gene>
<feature type="transmembrane region" description="Helical" evidence="7">
    <location>
        <begin position="484"/>
        <end position="505"/>
    </location>
</feature>
<dbReference type="InterPro" id="IPR004331">
    <property type="entry name" value="SPX_dom"/>
</dbReference>
<dbReference type="GO" id="GO:0005886">
    <property type="term" value="C:plasma membrane"/>
    <property type="evidence" value="ECO:0007669"/>
    <property type="project" value="TreeGrafter"/>
</dbReference>
<dbReference type="AlphaFoldDB" id="A0AAJ6CF80"/>
<protein>
    <submittedName>
        <fullName evidence="10">Xenotropic and polytropic retrovirus receptor 1</fullName>
    </submittedName>
</protein>
<dbReference type="InterPro" id="IPR004342">
    <property type="entry name" value="EXS_C"/>
</dbReference>
<feature type="transmembrane region" description="Helical" evidence="7">
    <location>
        <begin position="750"/>
        <end position="768"/>
    </location>
</feature>
<dbReference type="Pfam" id="PF03105">
    <property type="entry name" value="SPX"/>
    <property type="match status" value="1"/>
</dbReference>
<feature type="compositionally biased region" description="Basic and acidic residues" evidence="6">
    <location>
        <begin position="864"/>
        <end position="898"/>
    </location>
</feature>
<reference evidence="10 11" key="1">
    <citation type="submission" date="2023-03" db="EMBL/GenBank/DDBJ databases">
        <title>Mating type loci evolution in Malassezia.</title>
        <authorList>
            <person name="Coelho M.A."/>
        </authorList>
    </citation>
    <scope>NUCLEOTIDE SEQUENCE [LARGE SCALE GENOMIC DNA]</scope>
    <source>
        <strain evidence="10 11">CBS 9725</strain>
    </source>
</reference>
<keyword evidence="5 7" id="KW-0472">Membrane</keyword>
<feature type="transmembrane region" description="Helical" evidence="7">
    <location>
        <begin position="710"/>
        <end position="730"/>
    </location>
</feature>
<feature type="region of interest" description="Disordered" evidence="6">
    <location>
        <begin position="830"/>
        <end position="898"/>
    </location>
</feature>
<dbReference type="EMBL" id="CP119943">
    <property type="protein sequence ID" value="WFC98037.1"/>
    <property type="molecule type" value="Genomic_DNA"/>
</dbReference>
<dbReference type="Proteomes" id="UP001219567">
    <property type="component" value="Chromosome 1"/>
</dbReference>
<proteinExistence type="inferred from homology"/>
<evidence type="ECO:0000259" key="9">
    <source>
        <dbReference type="PROSITE" id="PS51382"/>
    </source>
</evidence>
<feature type="transmembrane region" description="Helical" evidence="7">
    <location>
        <begin position="648"/>
        <end position="666"/>
    </location>
</feature>
<accession>A0AAJ6CF80</accession>
<feature type="region of interest" description="Disordered" evidence="6">
    <location>
        <begin position="96"/>
        <end position="144"/>
    </location>
</feature>
<dbReference type="PROSITE" id="PS51382">
    <property type="entry name" value="SPX"/>
    <property type="match status" value="1"/>
</dbReference>
<dbReference type="PANTHER" id="PTHR10783:SF103">
    <property type="entry name" value="SOLUTE CARRIER FAMILY 53 MEMBER 1"/>
    <property type="match status" value="1"/>
</dbReference>
<evidence type="ECO:0000313" key="10">
    <source>
        <dbReference type="EMBL" id="WFC98037.1"/>
    </source>
</evidence>
<feature type="transmembrane region" description="Helical" evidence="7">
    <location>
        <begin position="774"/>
        <end position="796"/>
    </location>
</feature>
<keyword evidence="10" id="KW-0675">Receptor</keyword>
<feature type="domain" description="SPX" evidence="9">
    <location>
        <begin position="1"/>
        <end position="385"/>
    </location>
</feature>
<dbReference type="PROSITE" id="PS51380">
    <property type="entry name" value="EXS"/>
    <property type="match status" value="1"/>
</dbReference>
<evidence type="ECO:0000256" key="7">
    <source>
        <dbReference type="SAM" id="Phobius"/>
    </source>
</evidence>
<evidence type="ECO:0000256" key="1">
    <source>
        <dbReference type="ARBA" id="ARBA00004141"/>
    </source>
</evidence>
<feature type="transmembrane region" description="Helical" evidence="7">
    <location>
        <begin position="526"/>
        <end position="548"/>
    </location>
</feature>
<feature type="domain" description="EXS" evidence="8">
    <location>
        <begin position="641"/>
        <end position="837"/>
    </location>
</feature>
<evidence type="ECO:0000256" key="4">
    <source>
        <dbReference type="ARBA" id="ARBA00022989"/>
    </source>
</evidence>